<keyword evidence="3" id="KW-1185">Reference proteome</keyword>
<dbReference type="OrthoDB" id="6172988at2759"/>
<dbReference type="AlphaFoldDB" id="A0A8B6HCZ3"/>
<keyword evidence="1" id="KW-0175">Coiled coil</keyword>
<gene>
    <name evidence="2" type="ORF">MGAL_10B049052</name>
</gene>
<proteinExistence type="predicted"/>
<comment type="caution">
    <text evidence="2">The sequence shown here is derived from an EMBL/GenBank/DDBJ whole genome shotgun (WGS) entry which is preliminary data.</text>
</comment>
<evidence type="ECO:0000313" key="3">
    <source>
        <dbReference type="Proteomes" id="UP000596742"/>
    </source>
</evidence>
<name>A0A8B6HCZ3_MYTGA</name>
<reference evidence="2" key="1">
    <citation type="submission" date="2018-11" db="EMBL/GenBank/DDBJ databases">
        <authorList>
            <person name="Alioto T."/>
            <person name="Alioto T."/>
        </authorList>
    </citation>
    <scope>NUCLEOTIDE SEQUENCE</scope>
</reference>
<dbReference type="EMBL" id="UYJE01009879">
    <property type="protein sequence ID" value="VDI77769.1"/>
    <property type="molecule type" value="Genomic_DNA"/>
</dbReference>
<feature type="coiled-coil region" evidence="1">
    <location>
        <begin position="235"/>
        <end position="262"/>
    </location>
</feature>
<organism evidence="2 3">
    <name type="scientific">Mytilus galloprovincialis</name>
    <name type="common">Mediterranean mussel</name>
    <dbReference type="NCBI Taxonomy" id="29158"/>
    <lineage>
        <taxon>Eukaryota</taxon>
        <taxon>Metazoa</taxon>
        <taxon>Spiralia</taxon>
        <taxon>Lophotrochozoa</taxon>
        <taxon>Mollusca</taxon>
        <taxon>Bivalvia</taxon>
        <taxon>Autobranchia</taxon>
        <taxon>Pteriomorphia</taxon>
        <taxon>Mytilida</taxon>
        <taxon>Mytiloidea</taxon>
        <taxon>Mytilidae</taxon>
        <taxon>Mytilinae</taxon>
        <taxon>Mytilus</taxon>
    </lineage>
</organism>
<evidence type="ECO:0000256" key="1">
    <source>
        <dbReference type="SAM" id="Coils"/>
    </source>
</evidence>
<evidence type="ECO:0000313" key="2">
    <source>
        <dbReference type="EMBL" id="VDI77769.1"/>
    </source>
</evidence>
<accession>A0A8B6HCZ3</accession>
<protein>
    <recommendedName>
        <fullName evidence="4">DZIP3-like HEPN domain-containing protein</fullName>
    </recommendedName>
</protein>
<dbReference type="Proteomes" id="UP000596742">
    <property type="component" value="Unassembled WGS sequence"/>
</dbReference>
<evidence type="ECO:0008006" key="4">
    <source>
        <dbReference type="Google" id="ProtNLM"/>
    </source>
</evidence>
<sequence length="472" mass="55100">METVPLDEDERYYMQLLTFTLGIGMEVLHIYFEQKILKEEEFYMFLEKNKHYLFHDFYSDVQCCKCLKNPSKRGCLNKSQFLKLFDINPLTEQDHFQTGRHDEIIKDCLCRIDAKTSNDVDCMDISLMYGIIQSCFLNNRKPFHGNPKFLETIKDTRNFLAHAPCQRISKSDFDSYLAKTEKAILGIARAVGSYVTKVYKRKIDAFKINDISLNKVKEIIESSTDEVKKNLQLLIDDQQKNVAMMKQVKDELLEQLIKHKDELSIDIGNLRFDITQYNMEMTTPSRKETFITQDRMSQRNTSCSSEVKVPEEGQNPKKCRVEWRLQTPDTWNLNEIKETLEKFSGVLRPWFEIEFVHVGSLVIKTLVPKKVLDNRDQMKKSIQAFLEKIVEVCHINTELTTIIKVVLVVSYESDTTVKEMEIEPVIFKQQEESNVCENCQQKDEIISALNEKIYGKYCNDGIPPLYSKPMSV</sequence>